<protein>
    <recommendedName>
        <fullName evidence="6">NAD(P)-binding protein</fullName>
    </recommendedName>
</protein>
<evidence type="ECO:0000256" key="3">
    <source>
        <dbReference type="SAM" id="Phobius"/>
    </source>
</evidence>
<comment type="caution">
    <text evidence="4">The sequence shown here is derived from an EMBL/GenBank/DDBJ whole genome shotgun (WGS) entry which is preliminary data.</text>
</comment>
<keyword evidence="3" id="KW-0812">Transmembrane</keyword>
<evidence type="ECO:0000313" key="4">
    <source>
        <dbReference type="EMBL" id="KAL1899303.1"/>
    </source>
</evidence>
<dbReference type="Proteomes" id="UP001583280">
    <property type="component" value="Unassembled WGS sequence"/>
</dbReference>
<keyword evidence="2" id="KW-0560">Oxidoreductase</keyword>
<name>A0ABR3ZF36_9PEZI</name>
<dbReference type="InterPro" id="IPR036291">
    <property type="entry name" value="NAD(P)-bd_dom_sf"/>
</dbReference>
<dbReference type="InterPro" id="IPR002347">
    <property type="entry name" value="SDR_fam"/>
</dbReference>
<dbReference type="Gene3D" id="3.40.50.720">
    <property type="entry name" value="NAD(P)-binding Rossmann-like Domain"/>
    <property type="match status" value="1"/>
</dbReference>
<evidence type="ECO:0008006" key="6">
    <source>
        <dbReference type="Google" id="ProtNLM"/>
    </source>
</evidence>
<dbReference type="SUPFAM" id="SSF51735">
    <property type="entry name" value="NAD(P)-binding Rossmann-fold domains"/>
    <property type="match status" value="1"/>
</dbReference>
<dbReference type="PANTHER" id="PTHR43899">
    <property type="entry name" value="RH59310P"/>
    <property type="match status" value="1"/>
</dbReference>
<evidence type="ECO:0000256" key="1">
    <source>
        <dbReference type="ARBA" id="ARBA00006484"/>
    </source>
</evidence>
<dbReference type="InterPro" id="IPR051019">
    <property type="entry name" value="VLCFA-Steroid_DH"/>
</dbReference>
<reference evidence="4 5" key="1">
    <citation type="journal article" date="2024" name="IMA Fungus">
        <title>IMA Genome - F19 : A genome assembly and annotation guide to empower mycologists, including annotated draft genome sequences of Ceratocystis pirilliformis, Diaporthe australafricana, Fusarium ophioides, Paecilomyces lecythidis, and Sporothrix stenoceras.</title>
        <authorList>
            <person name="Aylward J."/>
            <person name="Wilson A.M."/>
            <person name="Visagie C.M."/>
            <person name="Spraker J."/>
            <person name="Barnes I."/>
            <person name="Buitendag C."/>
            <person name="Ceriani C."/>
            <person name="Del Mar Angel L."/>
            <person name="du Plessis D."/>
            <person name="Fuchs T."/>
            <person name="Gasser K."/>
            <person name="Kramer D."/>
            <person name="Li W."/>
            <person name="Munsamy K."/>
            <person name="Piso A."/>
            <person name="Price J.L."/>
            <person name="Sonnekus B."/>
            <person name="Thomas C."/>
            <person name="van der Nest A."/>
            <person name="van Dijk A."/>
            <person name="van Heerden A."/>
            <person name="van Vuuren N."/>
            <person name="Yilmaz N."/>
            <person name="Duong T.A."/>
            <person name="van der Merwe N.A."/>
            <person name="Wingfield M.J."/>
            <person name="Wingfield B.D."/>
        </authorList>
    </citation>
    <scope>NUCLEOTIDE SEQUENCE [LARGE SCALE GENOMIC DNA]</scope>
    <source>
        <strain evidence="4 5">CMW 12675</strain>
    </source>
</reference>
<dbReference type="PANTHER" id="PTHR43899:SF13">
    <property type="entry name" value="RH59310P"/>
    <property type="match status" value="1"/>
</dbReference>
<accession>A0ABR3ZF36</accession>
<keyword evidence="5" id="KW-1185">Reference proteome</keyword>
<feature type="transmembrane region" description="Helical" evidence="3">
    <location>
        <begin position="51"/>
        <end position="71"/>
    </location>
</feature>
<keyword evidence="3" id="KW-1133">Transmembrane helix</keyword>
<comment type="similarity">
    <text evidence="1">Belongs to the short-chain dehydrogenases/reductases (SDR) family.</text>
</comment>
<sequence length="336" mass="36825">MAIPLSLLLAFASIGIIASIKWVYSLIRFIELHFLHTRHPLAVYQRSRRPAYALITGASAGIGLGTATALAHQGFGVILIGHLPDELALAKDFIRAQVRGAKVETVVLNAITASSSSVQKLASDLFAKDFAISVIINNVGGMPISNTPFRPFSTYLASDIDRVIDMNARFMAQLTVNMIPLLNAHRSSPLERSLVLSLTSAAAVGLPYLTMYSATKAFDLGLACGLAREFEMVPETAHIDSLAVMPGEVRSQGNCLGVPKGAPKWYSYGCLIVKTVDVAVRQGRRILVPYWLHHVQIRAMDYIPEKLLTREVAKTAILKRDEFNARHEQTRSTEMK</sequence>
<dbReference type="PRINTS" id="PR00081">
    <property type="entry name" value="GDHRDH"/>
</dbReference>
<dbReference type="Pfam" id="PF00106">
    <property type="entry name" value="adh_short"/>
    <property type="match status" value="1"/>
</dbReference>
<dbReference type="EMBL" id="JAWDJO010000024">
    <property type="protein sequence ID" value="KAL1899303.1"/>
    <property type="molecule type" value="Genomic_DNA"/>
</dbReference>
<evidence type="ECO:0000256" key="2">
    <source>
        <dbReference type="ARBA" id="ARBA00023002"/>
    </source>
</evidence>
<proteinExistence type="inferred from homology"/>
<evidence type="ECO:0000313" key="5">
    <source>
        <dbReference type="Proteomes" id="UP001583280"/>
    </source>
</evidence>
<feature type="transmembrane region" description="Helical" evidence="3">
    <location>
        <begin position="6"/>
        <end position="30"/>
    </location>
</feature>
<keyword evidence="3" id="KW-0472">Membrane</keyword>
<organism evidence="4 5">
    <name type="scientific">Ceratocystis pirilliformis</name>
    <dbReference type="NCBI Taxonomy" id="259994"/>
    <lineage>
        <taxon>Eukaryota</taxon>
        <taxon>Fungi</taxon>
        <taxon>Dikarya</taxon>
        <taxon>Ascomycota</taxon>
        <taxon>Pezizomycotina</taxon>
        <taxon>Sordariomycetes</taxon>
        <taxon>Hypocreomycetidae</taxon>
        <taxon>Microascales</taxon>
        <taxon>Ceratocystidaceae</taxon>
        <taxon>Ceratocystis</taxon>
    </lineage>
</organism>
<gene>
    <name evidence="4" type="ORF">Cpir12675_001496</name>
</gene>